<evidence type="ECO:0000256" key="3">
    <source>
        <dbReference type="ARBA" id="ARBA00022448"/>
    </source>
</evidence>
<feature type="domain" description="Ionotropic glutamate receptor L-glutamate and glycine-binding" evidence="16">
    <location>
        <begin position="225"/>
        <end position="325"/>
    </location>
</feature>
<keyword evidence="8 13" id="KW-0472">Membrane</keyword>
<evidence type="ECO:0000256" key="6">
    <source>
        <dbReference type="ARBA" id="ARBA00022989"/>
    </source>
</evidence>
<comment type="caution">
    <text evidence="17">The sequence shown here is derived from an EMBL/GenBank/DDBJ whole genome shotgun (WGS) entry which is preliminary data.</text>
</comment>
<keyword evidence="6 13" id="KW-1133">Transmembrane helix</keyword>
<evidence type="ECO:0000313" key="17">
    <source>
        <dbReference type="EMBL" id="CAL8070427.1"/>
    </source>
</evidence>
<dbReference type="EMBL" id="CAXLJM020000004">
    <property type="protein sequence ID" value="CAL8070427.1"/>
    <property type="molecule type" value="Genomic_DNA"/>
</dbReference>
<dbReference type="Gene3D" id="3.40.190.10">
    <property type="entry name" value="Periplasmic binding protein-like II"/>
    <property type="match status" value="1"/>
</dbReference>
<evidence type="ECO:0000256" key="4">
    <source>
        <dbReference type="ARBA" id="ARBA00022475"/>
    </source>
</evidence>
<keyword evidence="18" id="KW-1185">Reference proteome</keyword>
<keyword evidence="3" id="KW-0813">Transport</keyword>
<keyword evidence="10" id="KW-0325">Glycoprotein</keyword>
<keyword evidence="9" id="KW-0675">Receptor</keyword>
<name>A0ABP1PL47_9HEXA</name>
<dbReference type="Proteomes" id="UP001642540">
    <property type="component" value="Unassembled WGS sequence"/>
</dbReference>
<feature type="transmembrane region" description="Helical" evidence="13">
    <location>
        <begin position="351"/>
        <end position="368"/>
    </location>
</feature>
<evidence type="ECO:0000256" key="2">
    <source>
        <dbReference type="ARBA" id="ARBA00008685"/>
    </source>
</evidence>
<evidence type="ECO:0000256" key="7">
    <source>
        <dbReference type="ARBA" id="ARBA00023065"/>
    </source>
</evidence>
<dbReference type="Pfam" id="PF00060">
    <property type="entry name" value="Lig_chan"/>
    <property type="match status" value="1"/>
</dbReference>
<feature type="transmembrane region" description="Helical" evidence="13">
    <location>
        <begin position="417"/>
        <end position="436"/>
    </location>
</feature>
<dbReference type="SUPFAM" id="SSF53850">
    <property type="entry name" value="Periplasmic binding protein-like II"/>
    <property type="match status" value="1"/>
</dbReference>
<comment type="similarity">
    <text evidence="2">Belongs to the glutamate-gated ion channel (TC 1.A.10.1) family.</text>
</comment>
<evidence type="ECO:0000256" key="14">
    <source>
        <dbReference type="SAM" id="SignalP"/>
    </source>
</evidence>
<keyword evidence="12" id="KW-0407">Ion channel</keyword>
<dbReference type="Pfam" id="PF10613">
    <property type="entry name" value="Lig_chan-Glu_bd"/>
    <property type="match status" value="1"/>
</dbReference>
<feature type="transmembrane region" description="Helical" evidence="13">
    <location>
        <begin position="637"/>
        <end position="660"/>
    </location>
</feature>
<evidence type="ECO:0008006" key="19">
    <source>
        <dbReference type="Google" id="ProtNLM"/>
    </source>
</evidence>
<evidence type="ECO:0000256" key="11">
    <source>
        <dbReference type="ARBA" id="ARBA00023286"/>
    </source>
</evidence>
<accession>A0ABP1PL47</accession>
<reference evidence="17 18" key="1">
    <citation type="submission" date="2024-08" db="EMBL/GenBank/DDBJ databases">
        <authorList>
            <person name="Cucini C."/>
            <person name="Frati F."/>
        </authorList>
    </citation>
    <scope>NUCLEOTIDE SEQUENCE [LARGE SCALE GENOMIC DNA]</scope>
</reference>
<feature type="chain" id="PRO_5045312541" description="Ionotropic glutamate receptor L-glutamate and glycine-binding domain-containing protein" evidence="14">
    <location>
        <begin position="23"/>
        <end position="681"/>
    </location>
</feature>
<evidence type="ECO:0000256" key="8">
    <source>
        <dbReference type="ARBA" id="ARBA00023136"/>
    </source>
</evidence>
<evidence type="ECO:0000256" key="10">
    <source>
        <dbReference type="ARBA" id="ARBA00023180"/>
    </source>
</evidence>
<organism evidence="17 18">
    <name type="scientific">Orchesella dallaii</name>
    <dbReference type="NCBI Taxonomy" id="48710"/>
    <lineage>
        <taxon>Eukaryota</taxon>
        <taxon>Metazoa</taxon>
        <taxon>Ecdysozoa</taxon>
        <taxon>Arthropoda</taxon>
        <taxon>Hexapoda</taxon>
        <taxon>Collembola</taxon>
        <taxon>Entomobryomorpha</taxon>
        <taxon>Entomobryoidea</taxon>
        <taxon>Orchesellidae</taxon>
        <taxon>Orchesellinae</taxon>
        <taxon>Orchesella</taxon>
    </lineage>
</organism>
<evidence type="ECO:0000256" key="13">
    <source>
        <dbReference type="SAM" id="Phobius"/>
    </source>
</evidence>
<keyword evidence="14" id="KW-0732">Signal</keyword>
<evidence type="ECO:0000256" key="9">
    <source>
        <dbReference type="ARBA" id="ARBA00023170"/>
    </source>
</evidence>
<evidence type="ECO:0000256" key="12">
    <source>
        <dbReference type="ARBA" id="ARBA00023303"/>
    </source>
</evidence>
<gene>
    <name evidence="17" type="ORF">ODALV1_LOCUS1233</name>
</gene>
<sequence>MFDYQQMKASIMVSLLLAVVLHSDCKSSSNLVKLKIENRSNSDILLTSLLHHVAARTEATNVKCTLKYLMSPSPSHIHTDKLTLNWNMVEEFGKPYEYYNMLLHPSQSQTFNSFHVKFGSQCKTIIYLLNESDQIMHLSSTIIDDPVKNQFIFVALKKTTLSTILIQNDLINTLYFKFGLYLQMLPNGNPKIMYMLEPKVHNGDFVSASQPPEISKTMSYINGRTFHITAPTVAPFYIIRHLDDDQPLTFDGSHYELIAESSKILNYTAHHLLSKFRSSGGKLENGSWTGAMGDLISGRADISAAMGLSVQRYSMIYFSSPTSREDMIFSLTEPRPGVEWDALIKPLTPVVWVWTLLAFIAFAIMFYISSDSLQPQKGTTDNVSKSNDIAENLYNSIFLPFAIFLEEPFEKVSQNTAFRFTLIPWMLMSLIVSTGFRSNLVGFLTFPETQAFPTSFEALHLDKSYTVYFYSIGGVGLELMKTSKNPSILGLANRVIIEKNLEACLKFATAPKTVCIGWKSIIRNGIAKHLPSASSVNPLYVTHAPAAFSDVCIGFRKGFIFTGEFSQVAGYGRAGGLIEKWDKDFRDSEQRYAYKKALEAVDARKYHHFKNDTSNNNIRIFLNHDESFKPLTTENTAAIYMILIFGGSLSIVTFMLELVWAINRRRAGWNDEDSFKIISHE</sequence>
<dbReference type="PANTHER" id="PTHR42643">
    <property type="entry name" value="IONOTROPIC RECEPTOR 20A-RELATED"/>
    <property type="match status" value="1"/>
</dbReference>
<keyword evidence="7" id="KW-0406">Ion transport</keyword>
<dbReference type="Gene3D" id="1.10.287.70">
    <property type="match status" value="1"/>
</dbReference>
<dbReference type="PANTHER" id="PTHR42643:SF30">
    <property type="entry name" value="IONOTROPIC RECEPTOR 40A-RELATED"/>
    <property type="match status" value="1"/>
</dbReference>
<keyword evidence="4" id="KW-1003">Cell membrane</keyword>
<feature type="domain" description="Ionotropic glutamate receptor C-terminal" evidence="15">
    <location>
        <begin position="351"/>
        <end position="646"/>
    </location>
</feature>
<dbReference type="InterPro" id="IPR001320">
    <property type="entry name" value="Iontro_rcpt_C"/>
</dbReference>
<dbReference type="InterPro" id="IPR052192">
    <property type="entry name" value="Insect_Ionotropic_Sensory_Rcpt"/>
</dbReference>
<evidence type="ECO:0000313" key="18">
    <source>
        <dbReference type="Proteomes" id="UP001642540"/>
    </source>
</evidence>
<evidence type="ECO:0000259" key="16">
    <source>
        <dbReference type="Pfam" id="PF10613"/>
    </source>
</evidence>
<dbReference type="InterPro" id="IPR019594">
    <property type="entry name" value="Glu/Gly-bd"/>
</dbReference>
<comment type="subcellular location">
    <subcellularLocation>
        <location evidence="1">Cell membrane</location>
        <topology evidence="1">Multi-pass membrane protein</topology>
    </subcellularLocation>
</comment>
<keyword evidence="11" id="KW-1071">Ligand-gated ion channel</keyword>
<evidence type="ECO:0000256" key="1">
    <source>
        <dbReference type="ARBA" id="ARBA00004651"/>
    </source>
</evidence>
<evidence type="ECO:0000256" key="5">
    <source>
        <dbReference type="ARBA" id="ARBA00022692"/>
    </source>
</evidence>
<proteinExistence type="inferred from homology"/>
<feature type="signal peptide" evidence="14">
    <location>
        <begin position="1"/>
        <end position="22"/>
    </location>
</feature>
<evidence type="ECO:0000259" key="15">
    <source>
        <dbReference type="Pfam" id="PF00060"/>
    </source>
</evidence>
<keyword evidence="5 13" id="KW-0812">Transmembrane</keyword>
<protein>
    <recommendedName>
        <fullName evidence="19">Ionotropic glutamate receptor L-glutamate and glycine-binding domain-containing protein</fullName>
    </recommendedName>
</protein>